<evidence type="ECO:0000259" key="14">
    <source>
        <dbReference type="Pfam" id="PF01370"/>
    </source>
</evidence>
<dbReference type="PANTHER" id="PTHR10366:SF404">
    <property type="entry name" value="CINNAMOYL-COA REDUCTASE 1"/>
    <property type="match status" value="1"/>
</dbReference>
<evidence type="ECO:0000256" key="13">
    <source>
        <dbReference type="ARBA" id="ARBA00049132"/>
    </source>
</evidence>
<dbReference type="EC" id="1.1.1.219" evidence="8"/>
<keyword evidence="3" id="KW-0560">Oxidoreductase</keyword>
<evidence type="ECO:0000256" key="12">
    <source>
        <dbReference type="ARBA" id="ARBA00048870"/>
    </source>
</evidence>
<dbReference type="Gene3D" id="3.40.50.720">
    <property type="entry name" value="NAD(P)-binding Rossmann-like Domain"/>
    <property type="match status" value="2"/>
</dbReference>
<evidence type="ECO:0000313" key="15">
    <source>
        <dbReference type="EMBL" id="GEU73830.1"/>
    </source>
</evidence>
<reference evidence="15" key="1">
    <citation type="journal article" date="2019" name="Sci. Rep.">
        <title>Draft genome of Tanacetum cinerariifolium, the natural source of mosquito coil.</title>
        <authorList>
            <person name="Yamashiro T."/>
            <person name="Shiraishi A."/>
            <person name="Satake H."/>
            <person name="Nakayama K."/>
        </authorList>
    </citation>
    <scope>NUCLEOTIDE SEQUENCE</scope>
</reference>
<dbReference type="GO" id="GO:0009813">
    <property type="term" value="P:flavonoid biosynthetic process"/>
    <property type="evidence" value="ECO:0007669"/>
    <property type="project" value="UniProtKB-KW"/>
</dbReference>
<protein>
    <recommendedName>
        <fullName evidence="9">Dihydroflavonol 4-reductase</fullName>
        <ecNumber evidence="8">1.1.1.219</ecNumber>
        <ecNumber evidence="7">1.1.1.234</ecNumber>
    </recommendedName>
    <alternativeName>
        <fullName evidence="11">Dihydrokaempferol 4-reductase</fullName>
    </alternativeName>
    <alternativeName>
        <fullName evidence="10">Flavanone 4-reductase</fullName>
    </alternativeName>
</protein>
<comment type="caution">
    <text evidence="15">The sequence shown here is derived from an EMBL/GenBank/DDBJ whole genome shotgun (WGS) entry which is preliminary data.</text>
</comment>
<evidence type="ECO:0000256" key="6">
    <source>
        <dbReference type="ARBA" id="ARBA00037100"/>
    </source>
</evidence>
<evidence type="ECO:0000256" key="3">
    <source>
        <dbReference type="ARBA" id="ARBA00023002"/>
    </source>
</evidence>
<name>A0A6L2MJA4_TANCI</name>
<feature type="domain" description="NAD-dependent epimerase/dehydratase" evidence="14">
    <location>
        <begin position="92"/>
        <end position="266"/>
    </location>
</feature>
<dbReference type="AlphaFoldDB" id="A0A6L2MJA4"/>
<dbReference type="GO" id="GO:0045552">
    <property type="term" value="F:dihydroflavanol 4-reductase activity"/>
    <property type="evidence" value="ECO:0007669"/>
    <property type="project" value="UniProtKB-EC"/>
</dbReference>
<evidence type="ECO:0000256" key="5">
    <source>
        <dbReference type="ARBA" id="ARBA00023445"/>
    </source>
</evidence>
<dbReference type="InterPro" id="IPR050425">
    <property type="entry name" value="NAD(P)_dehydrat-like"/>
</dbReference>
<sequence length="327" mass="36371">MSPISTPVTICVTGAGGFIASWIVKLLLEKGYVVRGTVRNPDDAKNNHLWELEGPKERVSTVVISRHFSYFIIIQTTNKTQQQCLLNPPVTICVIGAGGFIASWIVKLLLEKGYVVRGTVRNPDDAKNNHLWELEGPKERLTLYKADLLDFEGLREAIIGCDGVFHTASPISNKPEKMVEPAVTGARNVILASAEAKVKRVIFTSSIGAVYMDPNRSHDVVVDESCWSDLEFCMNTKNWYCYGKALAEQAAWEEAKARGVDLVVGIRGKTWPKFLPPLHDEAHSRYIGSDQKLKGSERVECVLMPHDISNIDVCMDRIGIGLYRPCE</sequence>
<feature type="domain" description="NAD-dependent epimerase/dehydratase" evidence="14">
    <location>
        <begin position="10"/>
        <end position="51"/>
    </location>
</feature>
<comment type="similarity">
    <text evidence="5">Belongs to the NAD(P)-dependent epimerase/dehydratase family. Dihydroflavonol-4-reductase subfamily.</text>
</comment>
<proteinExistence type="inferred from homology"/>
<dbReference type="SUPFAM" id="SSF51735">
    <property type="entry name" value="NAD(P)-binding Rossmann-fold domains"/>
    <property type="match status" value="2"/>
</dbReference>
<dbReference type="FunFam" id="3.40.50.720:FF:000085">
    <property type="entry name" value="Dihydroflavonol reductase"/>
    <property type="match status" value="1"/>
</dbReference>
<dbReference type="InterPro" id="IPR036291">
    <property type="entry name" value="NAD(P)-bd_dom_sf"/>
</dbReference>
<evidence type="ECO:0000256" key="2">
    <source>
        <dbReference type="ARBA" id="ARBA00022857"/>
    </source>
</evidence>
<evidence type="ECO:0000256" key="4">
    <source>
        <dbReference type="ARBA" id="ARBA00023241"/>
    </source>
</evidence>
<evidence type="ECO:0000256" key="9">
    <source>
        <dbReference type="ARBA" id="ARBA00039963"/>
    </source>
</evidence>
<dbReference type="PANTHER" id="PTHR10366">
    <property type="entry name" value="NAD DEPENDENT EPIMERASE/DEHYDRATASE"/>
    <property type="match status" value="1"/>
</dbReference>
<dbReference type="Pfam" id="PF01370">
    <property type="entry name" value="Epimerase"/>
    <property type="match status" value="2"/>
</dbReference>
<evidence type="ECO:0000256" key="11">
    <source>
        <dbReference type="ARBA" id="ARBA00042831"/>
    </source>
</evidence>
<comment type="function">
    <text evidence="6">Bifunctional enzyme involved in flavonoid metabolism.</text>
</comment>
<dbReference type="EC" id="1.1.1.234" evidence="7"/>
<accession>A0A6L2MJA4</accession>
<keyword evidence="2" id="KW-0521">NADP</keyword>
<dbReference type="EMBL" id="BKCJ010006765">
    <property type="protein sequence ID" value="GEU73830.1"/>
    <property type="molecule type" value="Genomic_DNA"/>
</dbReference>
<gene>
    <name evidence="15" type="ORF">Tci_045808</name>
</gene>
<keyword evidence="4" id="KW-0284">Flavonoid biosynthesis</keyword>
<dbReference type="InterPro" id="IPR001509">
    <property type="entry name" value="Epimerase_deHydtase"/>
</dbReference>
<feature type="non-terminal residue" evidence="15">
    <location>
        <position position="327"/>
    </location>
</feature>
<evidence type="ECO:0000256" key="1">
    <source>
        <dbReference type="ARBA" id="ARBA00004935"/>
    </source>
</evidence>
<dbReference type="GO" id="GO:0047890">
    <property type="term" value="F:flavanone 4-reductase activity"/>
    <property type="evidence" value="ECO:0007669"/>
    <property type="project" value="UniProtKB-EC"/>
</dbReference>
<organism evidence="15">
    <name type="scientific">Tanacetum cinerariifolium</name>
    <name type="common">Dalmatian daisy</name>
    <name type="synonym">Chrysanthemum cinerariifolium</name>
    <dbReference type="NCBI Taxonomy" id="118510"/>
    <lineage>
        <taxon>Eukaryota</taxon>
        <taxon>Viridiplantae</taxon>
        <taxon>Streptophyta</taxon>
        <taxon>Embryophyta</taxon>
        <taxon>Tracheophyta</taxon>
        <taxon>Spermatophyta</taxon>
        <taxon>Magnoliopsida</taxon>
        <taxon>eudicotyledons</taxon>
        <taxon>Gunneridae</taxon>
        <taxon>Pentapetalae</taxon>
        <taxon>asterids</taxon>
        <taxon>campanulids</taxon>
        <taxon>Asterales</taxon>
        <taxon>Asteraceae</taxon>
        <taxon>Asteroideae</taxon>
        <taxon>Anthemideae</taxon>
        <taxon>Anthemidinae</taxon>
        <taxon>Tanacetum</taxon>
    </lineage>
</organism>
<comment type="pathway">
    <text evidence="1">Pigment biosynthesis; anthocyanin biosynthesis.</text>
</comment>
<comment type="catalytic activity">
    <reaction evidence="13">
        <text>a (2R,3S,4S)-leucoanthocyanidin + NADP(+) = a (2R,3R)-dihydroflavonol + NADPH + H(+)</text>
        <dbReference type="Rhea" id="RHEA:54444"/>
        <dbReference type="ChEBI" id="CHEBI:15378"/>
        <dbReference type="ChEBI" id="CHEBI:57783"/>
        <dbReference type="ChEBI" id="CHEBI:58349"/>
        <dbReference type="ChEBI" id="CHEBI:138176"/>
        <dbReference type="ChEBI" id="CHEBI:138188"/>
        <dbReference type="EC" id="1.1.1.219"/>
    </reaction>
</comment>
<evidence type="ECO:0000256" key="10">
    <source>
        <dbReference type="ARBA" id="ARBA00042087"/>
    </source>
</evidence>
<evidence type="ECO:0000256" key="8">
    <source>
        <dbReference type="ARBA" id="ARBA00039057"/>
    </source>
</evidence>
<evidence type="ECO:0000256" key="7">
    <source>
        <dbReference type="ARBA" id="ARBA00039055"/>
    </source>
</evidence>
<comment type="catalytic activity">
    <reaction evidence="12">
        <text>(2S)-flavan-4-ol + NADP(+) = (2S)-flavanone + NADPH + H(+)</text>
        <dbReference type="Rhea" id="RHEA:11228"/>
        <dbReference type="ChEBI" id="CHEBI:15378"/>
        <dbReference type="ChEBI" id="CHEBI:15605"/>
        <dbReference type="ChEBI" id="CHEBI:15606"/>
        <dbReference type="ChEBI" id="CHEBI:57783"/>
        <dbReference type="ChEBI" id="CHEBI:58349"/>
        <dbReference type="EC" id="1.1.1.234"/>
    </reaction>
</comment>